<protein>
    <recommendedName>
        <fullName evidence="3">Cyclin C-terminal domain-containing protein</fullName>
    </recommendedName>
</protein>
<sequence length="143" mass="15711">MMHPKFSLLRLLRDTNSWFAAETVGRMEKLILCALEWRTRSITPFAFLRYFLASNSAPSSISTPSLGNEPSPSSPAPREGDGYKPSVVAAASLLSAASDLFPAQFAAFRSAVRACIFLDKVTLEACFDALEEDKAERNHHVDS</sequence>
<accession>A0A6V7PMT3</accession>
<evidence type="ECO:0000313" key="2">
    <source>
        <dbReference type="EMBL" id="CAD1832149.1"/>
    </source>
</evidence>
<organism evidence="2">
    <name type="scientific">Ananas comosus var. bracteatus</name>
    <name type="common">red pineapple</name>
    <dbReference type="NCBI Taxonomy" id="296719"/>
    <lineage>
        <taxon>Eukaryota</taxon>
        <taxon>Viridiplantae</taxon>
        <taxon>Streptophyta</taxon>
        <taxon>Embryophyta</taxon>
        <taxon>Tracheophyta</taxon>
        <taxon>Spermatophyta</taxon>
        <taxon>Magnoliopsida</taxon>
        <taxon>Liliopsida</taxon>
        <taxon>Poales</taxon>
        <taxon>Bromeliaceae</taxon>
        <taxon>Bromelioideae</taxon>
        <taxon>Ananas</taxon>
    </lineage>
</organism>
<reference evidence="2" key="1">
    <citation type="submission" date="2020-07" db="EMBL/GenBank/DDBJ databases">
        <authorList>
            <person name="Lin J."/>
        </authorList>
    </citation>
    <scope>NUCLEOTIDE SEQUENCE</scope>
</reference>
<evidence type="ECO:0000256" key="1">
    <source>
        <dbReference type="SAM" id="MobiDB-lite"/>
    </source>
</evidence>
<feature type="region of interest" description="Disordered" evidence="1">
    <location>
        <begin position="57"/>
        <end position="83"/>
    </location>
</feature>
<dbReference type="EMBL" id="LR862149">
    <property type="protein sequence ID" value="CAD1832149.1"/>
    <property type="molecule type" value="Genomic_DNA"/>
</dbReference>
<evidence type="ECO:0008006" key="3">
    <source>
        <dbReference type="Google" id="ProtNLM"/>
    </source>
</evidence>
<gene>
    <name evidence="2" type="ORF">CB5_LOCUS15360</name>
</gene>
<name>A0A6V7PMT3_ANACO</name>
<dbReference type="AlphaFoldDB" id="A0A6V7PMT3"/>
<proteinExistence type="predicted"/>
<dbReference type="Gene3D" id="1.10.472.10">
    <property type="entry name" value="Cyclin-like"/>
    <property type="match status" value="1"/>
</dbReference>